<dbReference type="GeneTree" id="ENSGT01030000234606"/>
<accession>H2Z681</accession>
<dbReference type="PANTHER" id="PTHR10728:SF40">
    <property type="entry name" value="PATATIN FAMILY PROTEIN"/>
    <property type="match status" value="1"/>
</dbReference>
<feature type="domain" description="PLA2c" evidence="4">
    <location>
        <begin position="1"/>
        <end position="266"/>
    </location>
</feature>
<dbReference type="AlphaFoldDB" id="H2Z681"/>
<name>H2Z681_CIOSA</name>
<evidence type="ECO:0000259" key="4">
    <source>
        <dbReference type="PROSITE" id="PS51210"/>
    </source>
</evidence>
<dbReference type="Pfam" id="PF01735">
    <property type="entry name" value="PLA2_B"/>
    <property type="match status" value="1"/>
</dbReference>
<dbReference type="Proteomes" id="UP000007875">
    <property type="component" value="Unassembled WGS sequence"/>
</dbReference>
<keyword evidence="3" id="KW-0442">Lipid degradation</keyword>
<dbReference type="SMART" id="SM00022">
    <property type="entry name" value="PLAc"/>
    <property type="match status" value="1"/>
</dbReference>
<dbReference type="GO" id="GO:0005829">
    <property type="term" value="C:cytosol"/>
    <property type="evidence" value="ECO:0007669"/>
    <property type="project" value="TreeGrafter"/>
</dbReference>
<reference evidence="5" key="2">
    <citation type="submission" date="2025-08" db="UniProtKB">
        <authorList>
            <consortium name="Ensembl"/>
        </authorList>
    </citation>
    <scope>IDENTIFICATION</scope>
</reference>
<evidence type="ECO:0000256" key="1">
    <source>
        <dbReference type="ARBA" id="ARBA00022801"/>
    </source>
</evidence>
<proteinExistence type="predicted"/>
<dbReference type="InterPro" id="IPR002642">
    <property type="entry name" value="LysoPLipase_cat_dom"/>
</dbReference>
<organism evidence="5 6">
    <name type="scientific">Ciona savignyi</name>
    <name type="common">Pacific transparent sea squirt</name>
    <dbReference type="NCBI Taxonomy" id="51511"/>
    <lineage>
        <taxon>Eukaryota</taxon>
        <taxon>Metazoa</taxon>
        <taxon>Chordata</taxon>
        <taxon>Tunicata</taxon>
        <taxon>Ascidiacea</taxon>
        <taxon>Phlebobranchia</taxon>
        <taxon>Cionidae</taxon>
        <taxon>Ciona</taxon>
    </lineage>
</organism>
<keyword evidence="1 3" id="KW-0378">Hydrolase</keyword>
<evidence type="ECO:0000313" key="5">
    <source>
        <dbReference type="Ensembl" id="ENSCSAVP00000013093.1"/>
    </source>
</evidence>
<dbReference type="InterPro" id="IPR016035">
    <property type="entry name" value="Acyl_Trfase/lysoPLipase"/>
</dbReference>
<reference evidence="6" key="1">
    <citation type="submission" date="2003-08" db="EMBL/GenBank/DDBJ databases">
        <authorList>
            <person name="Birren B."/>
            <person name="Nusbaum C."/>
            <person name="Abebe A."/>
            <person name="Abouelleil A."/>
            <person name="Adekoya E."/>
            <person name="Ait-zahra M."/>
            <person name="Allen N."/>
            <person name="Allen T."/>
            <person name="An P."/>
            <person name="Anderson M."/>
            <person name="Anderson S."/>
            <person name="Arachchi H."/>
            <person name="Armbruster J."/>
            <person name="Bachantsang P."/>
            <person name="Baldwin J."/>
            <person name="Barry A."/>
            <person name="Bayul T."/>
            <person name="Blitshsteyn B."/>
            <person name="Bloom T."/>
            <person name="Blye J."/>
            <person name="Boguslavskiy L."/>
            <person name="Borowsky M."/>
            <person name="Boukhgalter B."/>
            <person name="Brunache A."/>
            <person name="Butler J."/>
            <person name="Calixte N."/>
            <person name="Calvo S."/>
            <person name="Camarata J."/>
            <person name="Campo K."/>
            <person name="Chang J."/>
            <person name="Cheshatsang Y."/>
            <person name="Citroen M."/>
            <person name="Collymore A."/>
            <person name="Considine T."/>
            <person name="Cook A."/>
            <person name="Cooke P."/>
            <person name="Corum B."/>
            <person name="Cuomo C."/>
            <person name="David R."/>
            <person name="Dawoe T."/>
            <person name="Degray S."/>
            <person name="Dodge S."/>
            <person name="Dooley K."/>
            <person name="Dorje P."/>
            <person name="Dorjee K."/>
            <person name="Dorris L."/>
            <person name="Duffey N."/>
            <person name="Dupes A."/>
            <person name="Elkins T."/>
            <person name="Engels R."/>
            <person name="Erickson J."/>
            <person name="Farina A."/>
            <person name="Faro S."/>
            <person name="Ferreira P."/>
            <person name="Fischer H."/>
            <person name="Fitzgerald M."/>
            <person name="Foley K."/>
            <person name="Gage D."/>
            <person name="Galagan J."/>
            <person name="Gearin G."/>
            <person name="Gnerre S."/>
            <person name="Gnirke A."/>
            <person name="Goyette A."/>
            <person name="Graham J."/>
            <person name="Grandbois E."/>
            <person name="Gyaltsen K."/>
            <person name="Hafez N."/>
            <person name="Hagopian D."/>
            <person name="Hagos B."/>
            <person name="Hall J."/>
            <person name="Hatcher B."/>
            <person name="Heller A."/>
            <person name="Higgins H."/>
            <person name="Honan T."/>
            <person name="Horn A."/>
            <person name="Houde N."/>
            <person name="Hughes L."/>
            <person name="Hulme W."/>
            <person name="Husby E."/>
            <person name="Iliev I."/>
            <person name="Jaffe D."/>
            <person name="Jones C."/>
            <person name="Kamal M."/>
            <person name="Kamat A."/>
            <person name="Kamvysselis M."/>
            <person name="Karlsson E."/>
            <person name="Kells C."/>
            <person name="Kieu A."/>
            <person name="Kisner P."/>
            <person name="Kodira C."/>
            <person name="Kulbokas E."/>
            <person name="Labutti K."/>
            <person name="Lama D."/>
            <person name="Landers T."/>
            <person name="Leger J."/>
            <person name="Levine S."/>
            <person name="Lewis D."/>
            <person name="Lewis T."/>
            <person name="Lindblad-toh K."/>
            <person name="Liu X."/>
            <person name="Lokyitsang T."/>
            <person name="Lokyitsang Y."/>
            <person name="Lucien O."/>
            <person name="Lui A."/>
            <person name="Ma L.J."/>
            <person name="Mabbitt R."/>
            <person name="Macdonald J."/>
            <person name="Maclean C."/>
            <person name="Major J."/>
            <person name="Manning J."/>
            <person name="Marabella R."/>
            <person name="Maru K."/>
            <person name="Matthews C."/>
            <person name="Mauceli E."/>
            <person name="Mccarthy M."/>
            <person name="Mcdonough S."/>
            <person name="Mcghee T."/>
            <person name="Meldrim J."/>
            <person name="Meneus L."/>
            <person name="Mesirov J."/>
            <person name="Mihalev A."/>
            <person name="Mihova T."/>
            <person name="Mikkelsen T."/>
            <person name="Mlenga V."/>
            <person name="Moru K."/>
            <person name="Mozes J."/>
            <person name="Mulrain L."/>
            <person name="Munson G."/>
            <person name="Naylor J."/>
            <person name="Newes C."/>
            <person name="Nguyen C."/>
            <person name="Nguyen N."/>
            <person name="Nguyen T."/>
            <person name="Nicol R."/>
            <person name="Nielsen C."/>
            <person name="Nizzari M."/>
            <person name="Norbu C."/>
            <person name="Norbu N."/>
            <person name="O'donnell P."/>
            <person name="Okoawo O."/>
            <person name="O'leary S."/>
            <person name="Omotosho B."/>
            <person name="O'neill K."/>
            <person name="Osman S."/>
            <person name="Parker S."/>
            <person name="Perrin D."/>
            <person name="Phunkhang P."/>
            <person name="Piqani B."/>
            <person name="Purcell S."/>
            <person name="Rachupka T."/>
            <person name="Ramasamy U."/>
            <person name="Rameau R."/>
            <person name="Ray V."/>
            <person name="Raymond C."/>
            <person name="Retta R."/>
            <person name="Richardson S."/>
            <person name="Rise C."/>
            <person name="Rodriguez J."/>
            <person name="Rogers J."/>
            <person name="Rogov P."/>
            <person name="Rutman M."/>
            <person name="Schupbach R."/>
            <person name="Seaman C."/>
            <person name="Settipalli S."/>
            <person name="Sharpe T."/>
            <person name="Sheridan J."/>
            <person name="Sherpa N."/>
            <person name="Shi J."/>
            <person name="Smirnov S."/>
            <person name="Smith C."/>
            <person name="Sougnez C."/>
            <person name="Spencer B."/>
            <person name="Stalker J."/>
            <person name="Stange-thomann N."/>
            <person name="Stavropoulos S."/>
            <person name="Stetson K."/>
            <person name="Stone C."/>
            <person name="Stone S."/>
            <person name="Stubbs M."/>
            <person name="Talamas J."/>
            <person name="Tchuinga P."/>
            <person name="Tenzing P."/>
            <person name="Tesfaye S."/>
            <person name="Theodore J."/>
            <person name="Thoulutsang Y."/>
            <person name="Topham K."/>
            <person name="Towey S."/>
            <person name="Tsamla T."/>
            <person name="Tsomo N."/>
            <person name="Vallee D."/>
            <person name="Vassiliev H."/>
            <person name="Venkataraman V."/>
            <person name="Vinson J."/>
            <person name="Vo A."/>
            <person name="Wade C."/>
            <person name="Wang S."/>
            <person name="Wangchuk T."/>
            <person name="Wangdi T."/>
            <person name="Whittaker C."/>
            <person name="Wilkinson J."/>
            <person name="Wu Y."/>
            <person name="Wyman D."/>
            <person name="Yadav S."/>
            <person name="Yang S."/>
            <person name="Yang X."/>
            <person name="Yeager S."/>
            <person name="Yee E."/>
            <person name="Young G."/>
            <person name="Zainoun J."/>
            <person name="Zembeck L."/>
            <person name="Zimmer A."/>
            <person name="Zody M."/>
            <person name="Lander E."/>
        </authorList>
    </citation>
    <scope>NUCLEOTIDE SEQUENCE [LARGE SCALE GENOMIC DNA]</scope>
</reference>
<reference evidence="5" key="3">
    <citation type="submission" date="2025-09" db="UniProtKB">
        <authorList>
            <consortium name="Ensembl"/>
        </authorList>
    </citation>
    <scope>IDENTIFICATION</scope>
</reference>
<dbReference type="Gene3D" id="3.40.1090.10">
    <property type="entry name" value="Cytosolic phospholipase A2 catalytic domain"/>
    <property type="match status" value="1"/>
</dbReference>
<dbReference type="SUPFAM" id="SSF52151">
    <property type="entry name" value="FabD/lysophospholipase-like"/>
    <property type="match status" value="1"/>
</dbReference>
<dbReference type="HOGENOM" id="CLU_1045693_0_0_1"/>
<dbReference type="GO" id="GO:0046475">
    <property type="term" value="P:glycerophospholipid catabolic process"/>
    <property type="evidence" value="ECO:0007669"/>
    <property type="project" value="TreeGrafter"/>
</dbReference>
<protein>
    <recommendedName>
        <fullName evidence="4">PLA2c domain-containing protein</fullName>
    </recommendedName>
</protein>
<keyword evidence="2 3" id="KW-0443">Lipid metabolism</keyword>
<dbReference type="PANTHER" id="PTHR10728">
    <property type="entry name" value="CYTOSOLIC PHOSPHOLIPASE A2"/>
    <property type="match status" value="1"/>
</dbReference>
<evidence type="ECO:0000313" key="6">
    <source>
        <dbReference type="Proteomes" id="UP000007875"/>
    </source>
</evidence>
<dbReference type="GO" id="GO:0005509">
    <property type="term" value="F:calcium ion binding"/>
    <property type="evidence" value="ECO:0007669"/>
    <property type="project" value="TreeGrafter"/>
</dbReference>
<keyword evidence="6" id="KW-1185">Reference proteome</keyword>
<dbReference type="Ensembl" id="ENSCSAVT00000013242.1">
    <property type="protein sequence ID" value="ENSCSAVP00000013093.1"/>
    <property type="gene ID" value="ENSCSAVG00000007688.1"/>
</dbReference>
<dbReference type="PROSITE" id="PS51210">
    <property type="entry name" value="PLA2C"/>
    <property type="match status" value="1"/>
</dbReference>
<evidence type="ECO:0000256" key="2">
    <source>
        <dbReference type="ARBA" id="ARBA00023098"/>
    </source>
</evidence>
<dbReference type="GO" id="GO:0047498">
    <property type="term" value="F:calcium-dependent phospholipase A2 activity"/>
    <property type="evidence" value="ECO:0007669"/>
    <property type="project" value="TreeGrafter"/>
</dbReference>
<evidence type="ECO:0000256" key="3">
    <source>
        <dbReference type="PROSITE-ProRule" id="PRU00555"/>
    </source>
</evidence>
<sequence>MRNTMVGGPRSLRETPTIAILGSGGGFRAMTGMSGAIKALSDSGILNCATYICGLSGSSWYISLLYANADFPEKGTTAINAEIRNNIASSPFWLLRPECLMRYSHRLHTKMKAGQPVTFTDFFGLLIGQTLLGPDRMETAKLTDFQEKIHGGKAPMPILTCLHVRPDMSAMTFHDWVEFSPFEIGMAKYGTFMKKSTGTHRKRSKLGKRKRKSEAVYGAIYSVLDLQAKQPKALHRKRAEVSLTQSLEECLVQILWNLENIEREKF</sequence>
<dbReference type="GO" id="GO:0005544">
    <property type="term" value="F:calcium-dependent phospholipid binding"/>
    <property type="evidence" value="ECO:0007669"/>
    <property type="project" value="TreeGrafter"/>
</dbReference>